<dbReference type="InterPro" id="IPR037682">
    <property type="entry name" value="TonB_C"/>
</dbReference>
<dbReference type="AlphaFoldDB" id="A0A7S8FC47"/>
<feature type="domain" description="TonB C-terminal" evidence="6">
    <location>
        <begin position="217"/>
        <end position="312"/>
    </location>
</feature>
<evidence type="ECO:0000256" key="5">
    <source>
        <dbReference type="SAM" id="MobiDB-lite"/>
    </source>
</evidence>
<dbReference type="GO" id="GO:0016020">
    <property type="term" value="C:membrane"/>
    <property type="evidence" value="ECO:0007669"/>
    <property type="project" value="UniProtKB-SubCell"/>
</dbReference>
<evidence type="ECO:0000256" key="2">
    <source>
        <dbReference type="ARBA" id="ARBA00022692"/>
    </source>
</evidence>
<dbReference type="Proteomes" id="UP000593737">
    <property type="component" value="Chromosome"/>
</dbReference>
<comment type="subcellular location">
    <subcellularLocation>
        <location evidence="1">Membrane</location>
        <topology evidence="1">Single-pass membrane protein</topology>
    </subcellularLocation>
</comment>
<protein>
    <recommendedName>
        <fullName evidence="6">TonB C-terminal domain-containing protein</fullName>
    </recommendedName>
</protein>
<dbReference type="SUPFAM" id="SSF74653">
    <property type="entry name" value="TolA/TonB C-terminal domain"/>
    <property type="match status" value="1"/>
</dbReference>
<gene>
    <name evidence="7" type="ORF">Nkreftii_000826</name>
</gene>
<proteinExistence type="predicted"/>
<accession>A0A7S8FC47</accession>
<keyword evidence="2" id="KW-0812">Transmembrane</keyword>
<sequence>MMVHPTARRLIVVVGLLSVTSYQTPVYANAQAEIRPVLFQNFASEKPWVTFDFAGSTGFGNLKLGQPLELSITVGGVAPEAMPFVAICESAHFESQIVTLKPDPTSPVMQATTTLVPVTQDQLPSGPNFFRLHVTFARSTETKFERVMTRIVYLTIDHPMVAGDNHVLPTANPAQPSERDLAADQAEPTLDAIPLGNDQLMEEDLLPPRSVQPTPAYWRQVRDRLNRSWNRTALTMPQSSPQPTVHVQFRLYPDGRAQLMQVADGSGVSEIDQAGIQAIADAQPFPPFPMGVGNEPIEIQVQLQTGKAGVRDFRTGPPPKPEQTVNAPKQ</sequence>
<evidence type="ECO:0000256" key="1">
    <source>
        <dbReference type="ARBA" id="ARBA00004167"/>
    </source>
</evidence>
<dbReference type="PROSITE" id="PS52015">
    <property type="entry name" value="TONB_CTD"/>
    <property type="match status" value="1"/>
</dbReference>
<name>A0A7S8FC47_9BACT</name>
<dbReference type="InterPro" id="IPR006260">
    <property type="entry name" value="TonB/TolA_C"/>
</dbReference>
<evidence type="ECO:0000313" key="7">
    <source>
        <dbReference type="EMBL" id="QPD03052.1"/>
    </source>
</evidence>
<dbReference type="Pfam" id="PF13103">
    <property type="entry name" value="TonB_2"/>
    <property type="match status" value="1"/>
</dbReference>
<reference evidence="7 8" key="1">
    <citation type="journal article" date="2020" name="ISME J.">
        <title>Enrichment and physiological characterization of a novel comammox Nitrospira indicates ammonium inhibition of complete nitrification.</title>
        <authorList>
            <person name="Sakoula D."/>
            <person name="Koch H."/>
            <person name="Frank J."/>
            <person name="Jetten M.S.M."/>
            <person name="van Kessel M.A.H.J."/>
            <person name="Lucker S."/>
        </authorList>
    </citation>
    <scope>NUCLEOTIDE SEQUENCE [LARGE SCALE GENOMIC DNA]</scope>
    <source>
        <strain evidence="7">Comreactor17</strain>
    </source>
</reference>
<evidence type="ECO:0000256" key="3">
    <source>
        <dbReference type="ARBA" id="ARBA00022989"/>
    </source>
</evidence>
<dbReference type="KEGG" id="nkf:Nkreftii_000826"/>
<evidence type="ECO:0000256" key="4">
    <source>
        <dbReference type="ARBA" id="ARBA00023136"/>
    </source>
</evidence>
<keyword evidence="3" id="KW-1133">Transmembrane helix</keyword>
<dbReference type="GO" id="GO:0055085">
    <property type="term" value="P:transmembrane transport"/>
    <property type="evidence" value="ECO:0007669"/>
    <property type="project" value="InterPro"/>
</dbReference>
<dbReference type="Gene3D" id="3.30.1150.10">
    <property type="match status" value="1"/>
</dbReference>
<feature type="region of interest" description="Disordered" evidence="5">
    <location>
        <begin position="306"/>
        <end position="330"/>
    </location>
</feature>
<dbReference type="NCBIfam" id="TIGR01352">
    <property type="entry name" value="tonB_Cterm"/>
    <property type="match status" value="1"/>
</dbReference>
<dbReference type="EMBL" id="CP047423">
    <property type="protein sequence ID" value="QPD03052.1"/>
    <property type="molecule type" value="Genomic_DNA"/>
</dbReference>
<keyword evidence="4" id="KW-0472">Membrane</keyword>
<evidence type="ECO:0000313" key="8">
    <source>
        <dbReference type="Proteomes" id="UP000593737"/>
    </source>
</evidence>
<evidence type="ECO:0000259" key="6">
    <source>
        <dbReference type="PROSITE" id="PS52015"/>
    </source>
</evidence>
<organism evidence="7 8">
    <name type="scientific">Candidatus Nitrospira kreftii</name>
    <dbReference type="NCBI Taxonomy" id="2652173"/>
    <lineage>
        <taxon>Bacteria</taxon>
        <taxon>Pseudomonadati</taxon>
        <taxon>Nitrospirota</taxon>
        <taxon>Nitrospiria</taxon>
        <taxon>Nitrospirales</taxon>
        <taxon>Nitrospiraceae</taxon>
        <taxon>Nitrospira</taxon>
    </lineage>
</organism>